<sequence length="807" mass="90744">LQSMSRSESLCTDSKPTDYEIFFDRRLGKGGFGEVYLARSIHSNRDIALKLISKAVVREKGAFKRVWDEVRIHSPLKHPRIVELLDCFQDEKYIYIALELCPNGDMRRYLKVMGRPLDEAYAAIVLEQVVDGILFLHSRGIIHRDLSASNILLDSNWTVKIADFGLATQITQPNEKHFTMCGTPNYIAPEIAMRKPHGLEADVWSLGCLLYTLLTGHPPFGNNGQVSQTLKRIVTGEWQLPNHISIEATDLIRNLLRSEAGQRIKINAIRNHPFFKKYRIGGNFISVMSADSGRGTISTGLHTGMGSVMQRSRSLDRRIPGRAAPSPPLRALPSRDFHRGFESRSIPSLPPLPRAQFDLDMPDPGRMTRQLSTRRSHHNCEHGFSQCCTQCNNMNIEAMPGDELNVCTKHSVSSACCALEKGYQNLNSNSNCALPIGTSIREQRCASFQRSGICRGNCNADIQSNAKSNFVCCSDAPCTSKTALSREEVQIISVTDQSGRRLRDIVKPLNSKRLTPTKQTTNKVTLNITEDNEVVIQVYITDRNCSESLRISPDGMKIIAYQVERKSGGYISRKGYTFDSLPVKYWKFYQMACKFVELIRVKTVKIVLYTADCKCHLMEDSTANIYFNRGQRQAIRKANSGHWICFDSGRPDLLSTKEEHLCDQILGKCLRIEQAIKELESDDDSFFPVILGRSKNKQSSSGVIVAQQPTTSDSSKKVCATQSTGQVYLREYKCRVMPLEEGGLHLLYDSGEELKLLKSSNNLEYTNRNGETVRFTGKHKLPTDVKMKLSQIDAILKLYTEQTTAPS</sequence>
<feature type="domain" description="Cryptic POLO box 2 (CPB2)" evidence="15">
    <location>
        <begin position="603"/>
        <end position="701"/>
    </location>
</feature>
<keyword evidence="9" id="KW-0206">Cytoskeleton</keyword>
<evidence type="ECO:0000256" key="8">
    <source>
        <dbReference type="ARBA" id="ARBA00022840"/>
    </source>
</evidence>
<dbReference type="Pfam" id="PF18409">
    <property type="entry name" value="Plk4_PB2"/>
    <property type="match status" value="1"/>
</dbReference>
<dbReference type="OrthoDB" id="346907at2759"/>
<evidence type="ECO:0000256" key="6">
    <source>
        <dbReference type="ARBA" id="ARBA00022741"/>
    </source>
</evidence>
<keyword evidence="17" id="KW-1185">Reference proteome</keyword>
<dbReference type="EMBL" id="JYDQ01000275">
    <property type="protein sequence ID" value="KRY09399.1"/>
    <property type="molecule type" value="Genomic_DNA"/>
</dbReference>
<dbReference type="Gene3D" id="3.30.1120.130">
    <property type="match status" value="1"/>
</dbReference>
<feature type="binding site" evidence="12">
    <location>
        <position position="50"/>
    </location>
    <ligand>
        <name>ATP</name>
        <dbReference type="ChEBI" id="CHEBI:30616"/>
    </ligand>
</feature>
<dbReference type="AlphaFoldDB" id="A0A0V0ZA19"/>
<gene>
    <name evidence="16" type="primary">SAK</name>
    <name evidence="16" type="ORF">T12_1723</name>
</gene>
<feature type="non-terminal residue" evidence="16">
    <location>
        <position position="1"/>
    </location>
</feature>
<keyword evidence="4" id="KW-0723">Serine/threonine-protein kinase</keyword>
<dbReference type="FunFam" id="3.30.200.20:FF:000042">
    <property type="entry name" value="Aurora kinase A"/>
    <property type="match status" value="1"/>
</dbReference>
<dbReference type="InterPro" id="IPR017441">
    <property type="entry name" value="Protein_kinase_ATP_BS"/>
</dbReference>
<reference evidence="16 17" key="1">
    <citation type="submission" date="2015-01" db="EMBL/GenBank/DDBJ databases">
        <title>Evolution of Trichinella species and genotypes.</title>
        <authorList>
            <person name="Korhonen P.K."/>
            <person name="Edoardo P."/>
            <person name="Giuseppe L.R."/>
            <person name="Gasser R.B."/>
        </authorList>
    </citation>
    <scope>NUCLEOTIDE SEQUENCE [LARGE SCALE GENOMIC DNA]</scope>
    <source>
        <strain evidence="16">ISS2496</strain>
    </source>
</reference>
<evidence type="ECO:0000256" key="4">
    <source>
        <dbReference type="ARBA" id="ARBA00022527"/>
    </source>
</evidence>
<evidence type="ECO:0000313" key="17">
    <source>
        <dbReference type="Proteomes" id="UP000054783"/>
    </source>
</evidence>
<evidence type="ECO:0000256" key="9">
    <source>
        <dbReference type="ARBA" id="ARBA00023212"/>
    </source>
</evidence>
<dbReference type="GO" id="GO:0004674">
    <property type="term" value="F:protein serine/threonine kinase activity"/>
    <property type="evidence" value="ECO:0007669"/>
    <property type="project" value="UniProtKB-KW"/>
</dbReference>
<dbReference type="PROSITE" id="PS00107">
    <property type="entry name" value="PROTEIN_KINASE_ATP"/>
    <property type="match status" value="1"/>
</dbReference>
<dbReference type="PANTHER" id="PTHR24345">
    <property type="entry name" value="SERINE/THREONINE-PROTEIN KINASE PLK"/>
    <property type="match status" value="1"/>
</dbReference>
<dbReference type="GO" id="GO:0005524">
    <property type="term" value="F:ATP binding"/>
    <property type="evidence" value="ECO:0007669"/>
    <property type="project" value="UniProtKB-UniRule"/>
</dbReference>
<dbReference type="InterPro" id="IPR033698">
    <property type="entry name" value="POLO_box_Plk4_2"/>
</dbReference>
<keyword evidence="8 12" id="KW-0067">ATP-binding</keyword>
<evidence type="ECO:0000256" key="7">
    <source>
        <dbReference type="ARBA" id="ARBA00022777"/>
    </source>
</evidence>
<dbReference type="FunFam" id="1.10.510.10:FF:000571">
    <property type="entry name" value="Maternal embryonic leucine zipper kinase"/>
    <property type="match status" value="1"/>
</dbReference>
<feature type="domain" description="Protein kinase" evidence="13">
    <location>
        <begin position="21"/>
        <end position="275"/>
    </location>
</feature>
<feature type="domain" description="Cryptic POLO box 1 (CPB1)" evidence="14">
    <location>
        <begin position="501"/>
        <end position="602"/>
    </location>
</feature>
<dbReference type="InterPro" id="IPR011009">
    <property type="entry name" value="Kinase-like_dom_sf"/>
</dbReference>
<dbReference type="Proteomes" id="UP000054783">
    <property type="component" value="Unassembled WGS sequence"/>
</dbReference>
<dbReference type="PROSITE" id="PS51985">
    <property type="entry name" value="CPB2"/>
    <property type="match status" value="1"/>
</dbReference>
<evidence type="ECO:0000256" key="2">
    <source>
        <dbReference type="ARBA" id="ARBA00004114"/>
    </source>
</evidence>
<dbReference type="SUPFAM" id="SSF82615">
    <property type="entry name" value="Polo-box domain"/>
    <property type="match status" value="1"/>
</dbReference>
<dbReference type="GO" id="GO:0005814">
    <property type="term" value="C:centriole"/>
    <property type="evidence" value="ECO:0007669"/>
    <property type="project" value="UniProtKB-SubCell"/>
</dbReference>
<dbReference type="InterPro" id="IPR008266">
    <property type="entry name" value="Tyr_kinase_AS"/>
</dbReference>
<evidence type="ECO:0000256" key="12">
    <source>
        <dbReference type="PROSITE-ProRule" id="PRU10141"/>
    </source>
</evidence>
<evidence type="ECO:0000259" key="14">
    <source>
        <dbReference type="PROSITE" id="PS51984"/>
    </source>
</evidence>
<organism evidence="16 17">
    <name type="scientific">Trichinella patagoniensis</name>
    <dbReference type="NCBI Taxonomy" id="990121"/>
    <lineage>
        <taxon>Eukaryota</taxon>
        <taxon>Metazoa</taxon>
        <taxon>Ecdysozoa</taxon>
        <taxon>Nematoda</taxon>
        <taxon>Enoplea</taxon>
        <taxon>Dorylaimia</taxon>
        <taxon>Trichinellida</taxon>
        <taxon>Trichinellidae</taxon>
        <taxon>Trichinella</taxon>
    </lineage>
</organism>
<dbReference type="Gene3D" id="2.40.50.930">
    <property type="match status" value="1"/>
</dbReference>
<dbReference type="InterPro" id="IPR000719">
    <property type="entry name" value="Prot_kinase_dom"/>
</dbReference>
<evidence type="ECO:0000256" key="5">
    <source>
        <dbReference type="ARBA" id="ARBA00022679"/>
    </source>
</evidence>
<evidence type="ECO:0000313" key="16">
    <source>
        <dbReference type="EMBL" id="KRY09399.1"/>
    </source>
</evidence>
<evidence type="ECO:0000256" key="1">
    <source>
        <dbReference type="ARBA" id="ARBA00001946"/>
    </source>
</evidence>
<name>A0A0V0ZA19_9BILA</name>
<dbReference type="PROSITE" id="PS51984">
    <property type="entry name" value="CPB1"/>
    <property type="match status" value="1"/>
</dbReference>
<dbReference type="STRING" id="990121.A0A0V0ZA19"/>
<keyword evidence="5" id="KW-0808">Transferase</keyword>
<comment type="caution">
    <text evidence="16">The sequence shown here is derived from an EMBL/GenBank/DDBJ whole genome shotgun (WGS) entry which is preliminary data.</text>
</comment>
<dbReference type="PROSITE" id="PS50011">
    <property type="entry name" value="PROTEIN_KINASE_DOM"/>
    <property type="match status" value="1"/>
</dbReference>
<dbReference type="SUPFAM" id="SSF56112">
    <property type="entry name" value="Protein kinase-like (PK-like)"/>
    <property type="match status" value="1"/>
</dbReference>
<dbReference type="InterPro" id="IPR046437">
    <property type="entry name" value="Ser_Thr-PK_POLO_box_1_sf"/>
</dbReference>
<evidence type="ECO:0000259" key="15">
    <source>
        <dbReference type="PROSITE" id="PS51985"/>
    </source>
</evidence>
<dbReference type="Gene3D" id="1.10.510.10">
    <property type="entry name" value="Transferase(Phosphotransferase) domain 1"/>
    <property type="match status" value="1"/>
</dbReference>
<comment type="cofactor">
    <cofactor evidence="1">
        <name>Mg(2+)</name>
        <dbReference type="ChEBI" id="CHEBI:18420"/>
    </cofactor>
</comment>
<accession>A0A0V0ZA19</accession>
<dbReference type="InterPro" id="IPR033699">
    <property type="entry name" value="POLO_box_Plk4_1"/>
</dbReference>
<evidence type="ECO:0000256" key="11">
    <source>
        <dbReference type="ARBA" id="ARBA00030924"/>
    </source>
</evidence>
<keyword evidence="6 12" id="KW-0547">Nucleotide-binding</keyword>
<proteinExistence type="predicted"/>
<evidence type="ECO:0000259" key="13">
    <source>
        <dbReference type="PROSITE" id="PS50011"/>
    </source>
</evidence>
<keyword evidence="7 16" id="KW-0418">Kinase</keyword>
<evidence type="ECO:0000256" key="10">
    <source>
        <dbReference type="ARBA" id="ARBA00030429"/>
    </source>
</evidence>
<dbReference type="Pfam" id="PF00069">
    <property type="entry name" value="Pkinase"/>
    <property type="match status" value="1"/>
</dbReference>
<dbReference type="InterPro" id="IPR047108">
    <property type="entry name" value="Plk4-like_POLO_box_2_sf"/>
</dbReference>
<dbReference type="GO" id="GO:0005634">
    <property type="term" value="C:nucleus"/>
    <property type="evidence" value="ECO:0007669"/>
    <property type="project" value="TreeGrafter"/>
</dbReference>
<evidence type="ECO:0000256" key="3">
    <source>
        <dbReference type="ARBA" id="ARBA00022490"/>
    </source>
</evidence>
<dbReference type="PANTHER" id="PTHR24345:SF91">
    <property type="entry name" value="SERINE_THREONINE-PROTEIN KINASE PLK4"/>
    <property type="match status" value="1"/>
</dbReference>
<dbReference type="Gene3D" id="3.30.1120.120">
    <property type="match status" value="1"/>
</dbReference>
<dbReference type="Pfam" id="PF18190">
    <property type="entry name" value="Plk4_PB1"/>
    <property type="match status" value="1"/>
</dbReference>
<dbReference type="PROSITE" id="PS00109">
    <property type="entry name" value="PROTEIN_KINASE_TYR"/>
    <property type="match status" value="1"/>
</dbReference>
<protein>
    <recommendedName>
        <fullName evidence="11">Serine/threonine-protein kinase SAK</fullName>
    </recommendedName>
    <alternativeName>
        <fullName evidence="10">Serine/threonine-protein kinase Sak</fullName>
    </alternativeName>
</protein>
<comment type="subcellular location">
    <subcellularLocation>
        <location evidence="2">Cytoplasm</location>
        <location evidence="2">Cytoskeleton</location>
        <location evidence="2">Microtubule organizing center</location>
        <location evidence="2">Centrosome</location>
        <location evidence="2">Centriole</location>
    </subcellularLocation>
</comment>
<keyword evidence="3" id="KW-0963">Cytoplasm</keyword>